<dbReference type="AlphaFoldDB" id="A0A5C1EAF6"/>
<keyword evidence="9 12" id="KW-0718">Serine biosynthesis</keyword>
<accession>A0A5C1EAF6</accession>
<dbReference type="InterPro" id="IPR000192">
    <property type="entry name" value="Aminotrans_V_dom"/>
</dbReference>
<keyword evidence="16" id="KW-1185">Reference proteome</keyword>
<comment type="cofactor">
    <cofactor evidence="12">
        <name>pyridoxal 5'-phosphate</name>
        <dbReference type="ChEBI" id="CHEBI:597326"/>
    </cofactor>
    <text evidence="12">Binds 1 pyridoxal phosphate per subunit.</text>
</comment>
<dbReference type="PIRSF" id="PIRSF000525">
    <property type="entry name" value="SerC"/>
    <property type="match status" value="1"/>
</dbReference>
<reference evidence="15 16" key="1">
    <citation type="submission" date="2017-07" db="EMBL/GenBank/DDBJ databases">
        <title>Complete genome sequence of Oryzomicrobium terrae TPP412.</title>
        <authorList>
            <person name="Chiu L.-W."/>
            <person name="Lo K.-J."/>
            <person name="Tsai Y.-M."/>
            <person name="Lin S.-S."/>
            <person name="Kuo C.-H."/>
            <person name="Liu C.-T."/>
        </authorList>
    </citation>
    <scope>NUCLEOTIDE SEQUENCE [LARGE SCALE GENOMIC DNA]</scope>
    <source>
        <strain evidence="15 16">TPP412</strain>
    </source>
</reference>
<comment type="catalytic activity">
    <reaction evidence="11 12 13">
        <text>O-phospho-L-serine + 2-oxoglutarate = 3-phosphooxypyruvate + L-glutamate</text>
        <dbReference type="Rhea" id="RHEA:14329"/>
        <dbReference type="ChEBI" id="CHEBI:16810"/>
        <dbReference type="ChEBI" id="CHEBI:18110"/>
        <dbReference type="ChEBI" id="CHEBI:29985"/>
        <dbReference type="ChEBI" id="CHEBI:57524"/>
        <dbReference type="EC" id="2.6.1.52"/>
    </reaction>
</comment>
<comment type="subcellular location">
    <subcellularLocation>
        <location evidence="12">Cytoplasm</location>
    </subcellularLocation>
</comment>
<dbReference type="InterPro" id="IPR015421">
    <property type="entry name" value="PyrdxlP-dep_Trfase_major"/>
</dbReference>
<evidence type="ECO:0000313" key="15">
    <source>
        <dbReference type="EMBL" id="QEL65665.1"/>
    </source>
</evidence>
<evidence type="ECO:0000256" key="2">
    <source>
        <dbReference type="ARBA" id="ARBA00005099"/>
    </source>
</evidence>
<evidence type="ECO:0000259" key="14">
    <source>
        <dbReference type="Pfam" id="PF00266"/>
    </source>
</evidence>
<dbReference type="FunFam" id="3.40.640.10:FF:000010">
    <property type="entry name" value="Phosphoserine aminotransferase"/>
    <property type="match status" value="1"/>
</dbReference>
<feature type="binding site" evidence="12">
    <location>
        <position position="49"/>
    </location>
    <ligand>
        <name>L-glutamate</name>
        <dbReference type="ChEBI" id="CHEBI:29985"/>
    </ligand>
</feature>
<comment type="pathway">
    <text evidence="1 12">Cofactor biosynthesis; pyridoxine 5'-phosphate biosynthesis; pyridoxine 5'-phosphate from D-erythrose 4-phosphate: step 3/5.</text>
</comment>
<dbReference type="Proteomes" id="UP000323671">
    <property type="component" value="Chromosome"/>
</dbReference>
<dbReference type="UniPathway" id="UPA00244">
    <property type="reaction ID" value="UER00311"/>
</dbReference>
<dbReference type="Pfam" id="PF00266">
    <property type="entry name" value="Aminotran_5"/>
    <property type="match status" value="1"/>
</dbReference>
<feature type="binding site" evidence="12">
    <location>
        <begin position="252"/>
        <end position="253"/>
    </location>
    <ligand>
        <name>pyridoxal 5'-phosphate</name>
        <dbReference type="ChEBI" id="CHEBI:597326"/>
    </ligand>
</feature>
<comment type="similarity">
    <text evidence="3 12">Belongs to the class-V pyridoxal-phosphate-dependent aminotransferase family. SerC subfamily.</text>
</comment>
<feature type="binding site" evidence="12">
    <location>
        <begin position="83"/>
        <end position="84"/>
    </location>
    <ligand>
        <name>pyridoxal 5'-phosphate</name>
        <dbReference type="ChEBI" id="CHEBI:597326"/>
    </ligand>
</feature>
<dbReference type="KEGG" id="otr:OTERR_21890"/>
<evidence type="ECO:0000256" key="3">
    <source>
        <dbReference type="ARBA" id="ARBA00006904"/>
    </source>
</evidence>
<dbReference type="FunFam" id="3.90.1150.10:FF:000006">
    <property type="entry name" value="Phosphoserine aminotransferase"/>
    <property type="match status" value="1"/>
</dbReference>
<comment type="function">
    <text evidence="12">Catalyzes the reversible conversion of 3-phosphohydroxypyruvate to phosphoserine and of 3-hydroxy-2-oxo-4-phosphonooxybutanoate to phosphohydroxythreonine.</text>
</comment>
<feature type="domain" description="Aminotransferase class V" evidence="14">
    <location>
        <begin position="11"/>
        <end position="364"/>
    </location>
</feature>
<dbReference type="PANTHER" id="PTHR43247">
    <property type="entry name" value="PHOSPHOSERINE AMINOTRANSFERASE"/>
    <property type="match status" value="1"/>
</dbReference>
<comment type="caution">
    <text evidence="12">Lacks conserved residue(s) required for the propagation of feature annotation.</text>
</comment>
<dbReference type="EMBL" id="CP022579">
    <property type="protein sequence ID" value="QEL65665.1"/>
    <property type="molecule type" value="Genomic_DNA"/>
</dbReference>
<evidence type="ECO:0000256" key="11">
    <source>
        <dbReference type="ARBA" id="ARBA00049007"/>
    </source>
</evidence>
<gene>
    <name evidence="12 15" type="primary">serC</name>
    <name evidence="15" type="ORF">OTERR_21890</name>
</gene>
<dbReference type="GO" id="GO:0005737">
    <property type="term" value="C:cytoplasm"/>
    <property type="evidence" value="ECO:0007669"/>
    <property type="project" value="UniProtKB-SubCell"/>
</dbReference>
<feature type="modified residue" description="N6-(pyridoxal phosphate)lysine" evidence="12">
    <location>
        <position position="211"/>
    </location>
</feature>
<evidence type="ECO:0000256" key="13">
    <source>
        <dbReference type="RuleBase" id="RU004505"/>
    </source>
</evidence>
<comment type="pathway">
    <text evidence="2 12 13">Amino-acid biosynthesis; L-serine biosynthesis; L-serine from 3-phospho-D-glycerate: step 2/3.</text>
</comment>
<dbReference type="InterPro" id="IPR015424">
    <property type="entry name" value="PyrdxlP-dep_Trfase"/>
</dbReference>
<name>A0A5C1EAF6_9RHOO</name>
<dbReference type="GO" id="GO:0008615">
    <property type="term" value="P:pyridoxine biosynthetic process"/>
    <property type="evidence" value="ECO:0007669"/>
    <property type="project" value="UniProtKB-UniRule"/>
</dbReference>
<dbReference type="PROSITE" id="PS00595">
    <property type="entry name" value="AA_TRANSFER_CLASS_5"/>
    <property type="match status" value="1"/>
</dbReference>
<feature type="binding site" evidence="12">
    <location>
        <position position="187"/>
    </location>
    <ligand>
        <name>pyridoxal 5'-phosphate</name>
        <dbReference type="ChEBI" id="CHEBI:597326"/>
    </ligand>
</feature>
<dbReference type="CDD" id="cd00611">
    <property type="entry name" value="PSAT_like"/>
    <property type="match status" value="1"/>
</dbReference>
<comment type="subunit">
    <text evidence="12">Homodimer.</text>
</comment>
<evidence type="ECO:0000313" key="16">
    <source>
        <dbReference type="Proteomes" id="UP000323671"/>
    </source>
</evidence>
<dbReference type="Gene3D" id="3.90.1150.10">
    <property type="entry name" value="Aspartate Aminotransferase, domain 1"/>
    <property type="match status" value="1"/>
</dbReference>
<dbReference type="Gene3D" id="3.40.640.10">
    <property type="entry name" value="Type I PLP-dependent aspartate aminotransferase-like (Major domain)"/>
    <property type="match status" value="1"/>
</dbReference>
<dbReference type="RefSeq" id="WP_149425790.1">
    <property type="nucleotide sequence ID" value="NZ_CP022579.1"/>
</dbReference>
<evidence type="ECO:0000256" key="6">
    <source>
        <dbReference type="ARBA" id="ARBA00022679"/>
    </source>
</evidence>
<evidence type="ECO:0000256" key="1">
    <source>
        <dbReference type="ARBA" id="ARBA00004915"/>
    </source>
</evidence>
<evidence type="ECO:0000256" key="5">
    <source>
        <dbReference type="ARBA" id="ARBA00022605"/>
    </source>
</evidence>
<proteinExistence type="inferred from homology"/>
<dbReference type="InterPro" id="IPR020578">
    <property type="entry name" value="Aminotrans_V_PyrdxlP_BS"/>
</dbReference>
<evidence type="ECO:0000256" key="8">
    <source>
        <dbReference type="ARBA" id="ARBA00023096"/>
    </source>
</evidence>
<feature type="binding site" evidence="12">
    <location>
        <position position="210"/>
    </location>
    <ligand>
        <name>pyridoxal 5'-phosphate</name>
        <dbReference type="ChEBI" id="CHEBI:597326"/>
    </ligand>
</feature>
<evidence type="ECO:0000256" key="9">
    <source>
        <dbReference type="ARBA" id="ARBA00023299"/>
    </source>
</evidence>
<evidence type="ECO:0000256" key="10">
    <source>
        <dbReference type="ARBA" id="ARBA00047630"/>
    </source>
</evidence>
<dbReference type="NCBIfam" id="NF003764">
    <property type="entry name" value="PRK05355.1"/>
    <property type="match status" value="1"/>
</dbReference>
<feature type="binding site" evidence="12">
    <location>
        <position position="163"/>
    </location>
    <ligand>
        <name>pyridoxal 5'-phosphate</name>
        <dbReference type="ChEBI" id="CHEBI:597326"/>
    </ligand>
</feature>
<keyword evidence="7 12" id="KW-0663">Pyridoxal phosphate</keyword>
<keyword evidence="5 12" id="KW-0028">Amino-acid biosynthesis</keyword>
<organism evidence="15 16">
    <name type="scientific">Oryzomicrobium terrae</name>
    <dbReference type="NCBI Taxonomy" id="1735038"/>
    <lineage>
        <taxon>Bacteria</taxon>
        <taxon>Pseudomonadati</taxon>
        <taxon>Pseudomonadota</taxon>
        <taxon>Betaproteobacteria</taxon>
        <taxon>Rhodocyclales</taxon>
        <taxon>Rhodocyclaceae</taxon>
        <taxon>Oryzomicrobium</taxon>
    </lineage>
</organism>
<dbReference type="HAMAP" id="MF_00160">
    <property type="entry name" value="SerC_aminotrans_5"/>
    <property type="match status" value="1"/>
</dbReference>
<evidence type="ECO:0000256" key="12">
    <source>
        <dbReference type="HAMAP-Rule" id="MF_00160"/>
    </source>
</evidence>
<comment type="catalytic activity">
    <reaction evidence="10 12">
        <text>4-(phosphooxy)-L-threonine + 2-oxoglutarate = (R)-3-hydroxy-2-oxo-4-phosphooxybutanoate + L-glutamate</text>
        <dbReference type="Rhea" id="RHEA:16573"/>
        <dbReference type="ChEBI" id="CHEBI:16810"/>
        <dbReference type="ChEBI" id="CHEBI:29985"/>
        <dbReference type="ChEBI" id="CHEBI:58452"/>
        <dbReference type="ChEBI" id="CHEBI:58538"/>
        <dbReference type="EC" id="2.6.1.52"/>
    </reaction>
</comment>
<dbReference type="InterPro" id="IPR022278">
    <property type="entry name" value="Pser_aminoTfrase"/>
</dbReference>
<sequence length="376" mass="40142">MTVEQQSYDRVWNFSAGPGALPQPVLEQVRDELLNWHGAGMGIMEMSHRGKEFMSVLEQTEADLRALMGIPANYKVLFLQGGATQQFAEIPLNLLAGRSADHLVTGSWSKKAYKEAQRVASQAGGSARLAGSSEAGGFVGLPAAGTLDFDPKAAYFHLCTNETIHGVEVFDDALIDAVPAGVPVVADMSSHILSRPMDVSRYGLIYAGAQKNIGPSGITLVIVRDDLLGHAPATLPTVMDYKVMADNDSMLNTPPTFAIYIAGLVFQWLKGLGGLAAMEARNAEKAGLLYDFIDASGGFYRNPVEKSARSRMNVPFVLTDAALDADFLAGAKAAGLSGLKGHKSVGGMRASLYNATPVEGVKALIDYMRDFQARRG</sequence>
<dbReference type="NCBIfam" id="TIGR01364">
    <property type="entry name" value="serC_1"/>
    <property type="match status" value="1"/>
</dbReference>
<dbReference type="GO" id="GO:0030170">
    <property type="term" value="F:pyridoxal phosphate binding"/>
    <property type="evidence" value="ECO:0007669"/>
    <property type="project" value="UniProtKB-UniRule"/>
</dbReference>
<evidence type="ECO:0000256" key="4">
    <source>
        <dbReference type="ARBA" id="ARBA00022576"/>
    </source>
</evidence>
<dbReference type="InterPro" id="IPR015422">
    <property type="entry name" value="PyrdxlP-dep_Trfase_small"/>
</dbReference>
<dbReference type="GO" id="GO:0004648">
    <property type="term" value="F:O-phospho-L-serine:2-oxoglutarate aminotransferase activity"/>
    <property type="evidence" value="ECO:0007669"/>
    <property type="project" value="UniProtKB-UniRule"/>
</dbReference>
<dbReference type="GO" id="GO:0006564">
    <property type="term" value="P:L-serine biosynthetic process"/>
    <property type="evidence" value="ECO:0007669"/>
    <property type="project" value="UniProtKB-UniRule"/>
</dbReference>
<dbReference type="UniPathway" id="UPA00135">
    <property type="reaction ID" value="UER00197"/>
</dbReference>
<keyword evidence="12" id="KW-0963">Cytoplasm</keyword>
<keyword evidence="8 12" id="KW-0664">Pyridoxine biosynthesis</keyword>
<dbReference type="EC" id="2.6.1.52" evidence="12"/>
<keyword evidence="4 12" id="KW-0032">Aminotransferase</keyword>
<dbReference type="PANTHER" id="PTHR43247:SF1">
    <property type="entry name" value="PHOSPHOSERINE AMINOTRANSFERASE"/>
    <property type="match status" value="1"/>
</dbReference>
<feature type="binding site" evidence="12">
    <location>
        <position position="108"/>
    </location>
    <ligand>
        <name>pyridoxal 5'-phosphate</name>
        <dbReference type="ChEBI" id="CHEBI:597326"/>
    </ligand>
</feature>
<keyword evidence="6 12" id="KW-0808">Transferase</keyword>
<dbReference type="SUPFAM" id="SSF53383">
    <property type="entry name" value="PLP-dependent transferases"/>
    <property type="match status" value="1"/>
</dbReference>
<protein>
    <recommendedName>
        <fullName evidence="12">Phosphoserine aminotransferase</fullName>
        <ecNumber evidence="12">2.6.1.52</ecNumber>
    </recommendedName>
    <alternativeName>
        <fullName evidence="12">Phosphohydroxythreonine aminotransferase</fullName>
        <shortName evidence="12">PSAT</shortName>
    </alternativeName>
</protein>
<evidence type="ECO:0000256" key="7">
    <source>
        <dbReference type="ARBA" id="ARBA00022898"/>
    </source>
</evidence>